<dbReference type="RefSeq" id="WP_171678023.1">
    <property type="nucleotide sequence ID" value="NZ_BAAAGT010000008.1"/>
</dbReference>
<dbReference type="InterPro" id="IPR025510">
    <property type="entry name" value="DUF4397"/>
</dbReference>
<dbReference type="EMBL" id="JACHKF010000001">
    <property type="protein sequence ID" value="MBB6567067.1"/>
    <property type="molecule type" value="Genomic_DNA"/>
</dbReference>
<reference evidence="5 6" key="1">
    <citation type="submission" date="2020-05" db="EMBL/GenBank/DDBJ databases">
        <title>Genome sequence of Kribbella sandramycini ATCC 39419.</title>
        <authorList>
            <person name="Maclea K.S."/>
            <person name="Fair J.L."/>
        </authorList>
    </citation>
    <scope>NUCLEOTIDE SEQUENCE [LARGE SCALE GENOMIC DNA]</scope>
    <source>
        <strain evidence="5 6">ATCC 39419</strain>
    </source>
</reference>
<feature type="signal peptide" evidence="2">
    <location>
        <begin position="1"/>
        <end position="26"/>
    </location>
</feature>
<evidence type="ECO:0000256" key="2">
    <source>
        <dbReference type="SAM" id="SignalP"/>
    </source>
</evidence>
<dbReference type="EMBL" id="JABJRC010000009">
    <property type="protein sequence ID" value="NOL44785.1"/>
    <property type="molecule type" value="Genomic_DNA"/>
</dbReference>
<dbReference type="AlphaFoldDB" id="A0A7Y4L5J9"/>
<keyword evidence="1" id="KW-0812">Transmembrane</keyword>
<evidence type="ECO:0000313" key="5">
    <source>
        <dbReference type="EMBL" id="NOL44785.1"/>
    </source>
</evidence>
<accession>A0A7Y4L5J9</accession>
<evidence type="ECO:0000313" key="7">
    <source>
        <dbReference type="Proteomes" id="UP000553957"/>
    </source>
</evidence>
<evidence type="ECO:0000256" key="1">
    <source>
        <dbReference type="SAM" id="Phobius"/>
    </source>
</evidence>
<dbReference type="Proteomes" id="UP000534306">
    <property type="component" value="Unassembled WGS sequence"/>
</dbReference>
<gene>
    <name evidence="4" type="ORF">HNR71_002704</name>
    <name evidence="5" type="ORF">HPO96_31495</name>
</gene>
<keyword evidence="1" id="KW-0472">Membrane</keyword>
<comment type="caution">
    <text evidence="5">The sequence shown here is derived from an EMBL/GenBank/DDBJ whole genome shotgun (WGS) entry which is preliminary data.</text>
</comment>
<reference evidence="4 7" key="2">
    <citation type="submission" date="2020-08" db="EMBL/GenBank/DDBJ databases">
        <title>Sequencing the genomes of 1000 actinobacteria strains.</title>
        <authorList>
            <person name="Klenk H.-P."/>
        </authorList>
    </citation>
    <scope>NUCLEOTIDE SEQUENCE [LARGE SCALE GENOMIC DNA]</scope>
    <source>
        <strain evidence="4 7">DSM 15626</strain>
    </source>
</reference>
<feature type="chain" id="PRO_5038257933" evidence="2">
    <location>
        <begin position="27"/>
        <end position="275"/>
    </location>
</feature>
<organism evidence="5 6">
    <name type="scientific">Kribbella sandramycini</name>
    <dbReference type="NCBI Taxonomy" id="60450"/>
    <lineage>
        <taxon>Bacteria</taxon>
        <taxon>Bacillati</taxon>
        <taxon>Actinomycetota</taxon>
        <taxon>Actinomycetes</taxon>
        <taxon>Propionibacteriales</taxon>
        <taxon>Kribbellaceae</taxon>
        <taxon>Kribbella</taxon>
    </lineage>
</organism>
<evidence type="ECO:0000313" key="4">
    <source>
        <dbReference type="EMBL" id="MBB6567067.1"/>
    </source>
</evidence>
<dbReference type="Proteomes" id="UP000553957">
    <property type="component" value="Unassembled WGS sequence"/>
</dbReference>
<protein>
    <submittedName>
        <fullName evidence="5">DUF4397 domain-containing protein</fullName>
    </submittedName>
</protein>
<proteinExistence type="predicted"/>
<sequence>MSVRRVTAVMAAGLLLAGLPAAAAQAGPTANATVSVLHAVPGATVDVYANGKALLTDFKPGTLTDPVKLPEGAYDLKVTAAGAGANGAAVIQADDVKVPGGANITVVAHLGADGKPVLTPFVNDVSKVAAGKGRLTVRHTAAAPAVDIRAGGKPVFAGLTNPEEAKADLPAGTVKADVALAGTSTVALGPADVPVKEGVNTIVYAWGSAADKNLKLAVQTISGLHHNPSGIPGGTGGQAASDGVTPVWALGLAVLAAIGAISVGSARLAKVRARS</sequence>
<keyword evidence="2" id="KW-0732">Signal</keyword>
<evidence type="ECO:0000259" key="3">
    <source>
        <dbReference type="Pfam" id="PF14344"/>
    </source>
</evidence>
<keyword evidence="6" id="KW-1185">Reference proteome</keyword>
<name>A0A7Y4L5J9_9ACTN</name>
<dbReference type="Pfam" id="PF14344">
    <property type="entry name" value="DUF4397"/>
    <property type="match status" value="1"/>
</dbReference>
<feature type="transmembrane region" description="Helical" evidence="1">
    <location>
        <begin position="247"/>
        <end position="269"/>
    </location>
</feature>
<evidence type="ECO:0000313" key="6">
    <source>
        <dbReference type="Proteomes" id="UP000534306"/>
    </source>
</evidence>
<feature type="domain" description="DUF4397" evidence="3">
    <location>
        <begin position="32"/>
        <end position="149"/>
    </location>
</feature>
<keyword evidence="1" id="KW-1133">Transmembrane helix</keyword>